<dbReference type="Proteomes" id="UP000197277">
    <property type="component" value="Unassembled WGS sequence"/>
</dbReference>
<dbReference type="EMBL" id="NIRR01000018">
    <property type="protein sequence ID" value="OWP62918.1"/>
    <property type="molecule type" value="Genomic_DNA"/>
</dbReference>
<comment type="caution">
    <text evidence="1">The sequence shown here is derived from an EMBL/GenBank/DDBJ whole genome shotgun (WGS) entry which is preliminary data.</text>
</comment>
<sequence length="144" mass="16151">MGHLRTVLQLNTSEFALLLDLPRKRMKRILRSTAKPSVSLLARVRRALPYINPDWLLTGEGPVLYTPATAPADPLYLPLPSTPIALSPGNAIHTNHGTANQTLNILHCQQSLNVCRQHMAMLQQQLRDKERIIQLLELQLNSAH</sequence>
<name>A0A246FK49_9BACT</name>
<proteinExistence type="predicted"/>
<evidence type="ECO:0000313" key="1">
    <source>
        <dbReference type="EMBL" id="OWP62918.1"/>
    </source>
</evidence>
<dbReference type="AlphaFoldDB" id="A0A246FK49"/>
<evidence type="ECO:0000313" key="2">
    <source>
        <dbReference type="Proteomes" id="UP000197277"/>
    </source>
</evidence>
<keyword evidence="2" id="KW-1185">Reference proteome</keyword>
<accession>A0A246FK49</accession>
<organism evidence="1 2">
    <name type="scientific">Hymenobacter amundsenii</name>
    <dbReference type="NCBI Taxonomy" id="2006685"/>
    <lineage>
        <taxon>Bacteria</taxon>
        <taxon>Pseudomonadati</taxon>
        <taxon>Bacteroidota</taxon>
        <taxon>Cytophagia</taxon>
        <taxon>Cytophagales</taxon>
        <taxon>Hymenobacteraceae</taxon>
        <taxon>Hymenobacter</taxon>
    </lineage>
</organism>
<gene>
    <name evidence="1" type="ORF">CDA63_11915</name>
</gene>
<protein>
    <submittedName>
        <fullName evidence="1">Uncharacterized protein</fullName>
    </submittedName>
</protein>
<reference evidence="1 2" key="1">
    <citation type="submission" date="2017-06" db="EMBL/GenBank/DDBJ databases">
        <title>Hymenobacter amundsenii sp. nov. isolated from regoliths in Antarctica.</title>
        <authorList>
            <person name="Sedlacek I."/>
            <person name="Kralova S."/>
            <person name="Pantucek R."/>
            <person name="Svec P."/>
            <person name="Holochova P."/>
            <person name="Stankova E."/>
            <person name="Vrbovska V."/>
            <person name="Busse H.-J."/>
        </authorList>
    </citation>
    <scope>NUCLEOTIDE SEQUENCE [LARGE SCALE GENOMIC DNA]</scope>
    <source>
        <strain evidence="1 2">CCM 8682</strain>
    </source>
</reference>